<feature type="compositionally biased region" description="Low complexity" evidence="1">
    <location>
        <begin position="225"/>
        <end position="244"/>
    </location>
</feature>
<sequence>MNVFIVILAISVLGATAAPQFHSEIQQQWQDWRHQELVPQQIKQNQHLVPPSNLNGFEASSQFQQQPQWQEQVLPQLQRAPVSQWQNHLPQKPQNMIPHVNNVPESYSNDVQRQTWGQLEPPKQKPQQQPPPQKPQYMRPYESELPESNPEFQHVPERHSNDIQRQTWGQLEPPKQKPQQQPPPQKPQYVSPYESELPDSNSEFQQKWGQWLQQQQTQREREPEMQAPPQNVQQQIQNKPQPQRQKPKPQNPQFIKPIDVEDFGDQDYSDQPKFHTDVRCPRIDNAKKPVHLPVPGNCSKFIKCFEGLAYEQNCPAGLEFGVSVNRCDYPAKAKCSINNGW</sequence>
<dbReference type="AlphaFoldDB" id="A0A903TXD0"/>
<feature type="region of interest" description="Disordered" evidence="1">
    <location>
        <begin position="171"/>
        <end position="256"/>
    </location>
</feature>
<gene>
    <name evidence="4" type="primary">5578872</name>
</gene>
<dbReference type="Gene3D" id="2.170.140.10">
    <property type="entry name" value="Chitin binding domain"/>
    <property type="match status" value="1"/>
</dbReference>
<dbReference type="OrthoDB" id="6020543at2759"/>
<name>A0A903TXD0_AEDAE</name>
<reference evidence="4 5" key="1">
    <citation type="submission" date="2017-06" db="EMBL/GenBank/DDBJ databases">
        <title>Aedes aegypti genome working group (AGWG) sequencing and assembly.</title>
        <authorList>
            <consortium name="Aedes aegypti Genome Working Group (AGWG)"/>
            <person name="Matthews B.J."/>
        </authorList>
    </citation>
    <scope>NUCLEOTIDE SEQUENCE [LARGE SCALE GENOMIC DNA]</scope>
    <source>
        <strain evidence="4 5">LVP_AGWG</strain>
    </source>
</reference>
<feature type="signal peptide" evidence="2">
    <location>
        <begin position="1"/>
        <end position="17"/>
    </location>
</feature>
<feature type="region of interest" description="Disordered" evidence="1">
    <location>
        <begin position="119"/>
        <end position="155"/>
    </location>
</feature>
<dbReference type="Proteomes" id="UP000008820">
    <property type="component" value="Chromosome 2"/>
</dbReference>
<protein>
    <recommendedName>
        <fullName evidence="3">Chitin-binding type-2 domain-containing protein</fullName>
    </recommendedName>
</protein>
<dbReference type="Pfam" id="PF01607">
    <property type="entry name" value="CBM_14"/>
    <property type="match status" value="1"/>
</dbReference>
<feature type="chain" id="PRO_5037363872" description="Chitin-binding type-2 domain-containing protein" evidence="2">
    <location>
        <begin position="18"/>
        <end position="341"/>
    </location>
</feature>
<dbReference type="PROSITE" id="PS50940">
    <property type="entry name" value="CHIT_BIND_II"/>
    <property type="match status" value="1"/>
</dbReference>
<feature type="compositionally biased region" description="Low complexity" evidence="1">
    <location>
        <begin position="203"/>
        <end position="217"/>
    </location>
</feature>
<keyword evidence="2" id="KW-0732">Signal</keyword>
<dbReference type="SMART" id="SM00494">
    <property type="entry name" value="ChtBD2"/>
    <property type="match status" value="1"/>
</dbReference>
<organism evidence="4 5">
    <name type="scientific">Aedes aegypti</name>
    <name type="common">Yellowfever mosquito</name>
    <name type="synonym">Culex aegypti</name>
    <dbReference type="NCBI Taxonomy" id="7159"/>
    <lineage>
        <taxon>Eukaryota</taxon>
        <taxon>Metazoa</taxon>
        <taxon>Ecdysozoa</taxon>
        <taxon>Arthropoda</taxon>
        <taxon>Hexapoda</taxon>
        <taxon>Insecta</taxon>
        <taxon>Pterygota</taxon>
        <taxon>Neoptera</taxon>
        <taxon>Endopterygota</taxon>
        <taxon>Diptera</taxon>
        <taxon>Nematocera</taxon>
        <taxon>Culicoidea</taxon>
        <taxon>Culicidae</taxon>
        <taxon>Culicinae</taxon>
        <taxon>Aedini</taxon>
        <taxon>Aedes</taxon>
        <taxon>Stegomyia</taxon>
    </lineage>
</organism>
<feature type="domain" description="Chitin-binding type-2" evidence="3">
    <location>
        <begin position="277"/>
        <end position="337"/>
    </location>
</feature>
<evidence type="ECO:0000256" key="1">
    <source>
        <dbReference type="SAM" id="MobiDB-lite"/>
    </source>
</evidence>
<dbReference type="GO" id="GO:0008061">
    <property type="term" value="F:chitin binding"/>
    <property type="evidence" value="ECO:0007669"/>
    <property type="project" value="InterPro"/>
</dbReference>
<proteinExistence type="predicted"/>
<dbReference type="SUPFAM" id="SSF57625">
    <property type="entry name" value="Invertebrate chitin-binding proteins"/>
    <property type="match status" value="1"/>
</dbReference>
<evidence type="ECO:0000259" key="3">
    <source>
        <dbReference type="PROSITE" id="PS50940"/>
    </source>
</evidence>
<dbReference type="EnsemblMetazoa" id="AAEL003715-RB">
    <property type="protein sequence ID" value="AAEL003715-PB"/>
    <property type="gene ID" value="AAEL003715"/>
</dbReference>
<evidence type="ECO:0000313" key="4">
    <source>
        <dbReference type="EnsemblMetazoa" id="AAEL003715-PB"/>
    </source>
</evidence>
<dbReference type="InterPro" id="IPR002557">
    <property type="entry name" value="Chitin-bd_dom"/>
</dbReference>
<evidence type="ECO:0000256" key="2">
    <source>
        <dbReference type="SAM" id="SignalP"/>
    </source>
</evidence>
<dbReference type="GO" id="GO:0005576">
    <property type="term" value="C:extracellular region"/>
    <property type="evidence" value="ECO:0007669"/>
    <property type="project" value="InterPro"/>
</dbReference>
<evidence type="ECO:0000313" key="5">
    <source>
        <dbReference type="Proteomes" id="UP000008820"/>
    </source>
</evidence>
<accession>A0A903TXD0</accession>
<keyword evidence="5" id="KW-1185">Reference proteome</keyword>
<dbReference type="InterPro" id="IPR036508">
    <property type="entry name" value="Chitin-bd_dom_sf"/>
</dbReference>
<reference evidence="4" key="2">
    <citation type="submission" date="2022-10" db="UniProtKB">
        <authorList>
            <consortium name="EnsemblMetazoa"/>
        </authorList>
    </citation>
    <scope>IDENTIFICATION</scope>
    <source>
        <strain evidence="4">LVP_AGWG</strain>
    </source>
</reference>